<dbReference type="EMBL" id="LJSK01000262">
    <property type="protein sequence ID" value="KPI84403.1"/>
    <property type="molecule type" value="Genomic_DNA"/>
</dbReference>
<evidence type="ECO:0000313" key="2">
    <source>
        <dbReference type="EMBL" id="KPI84403.1"/>
    </source>
</evidence>
<feature type="compositionally biased region" description="Polar residues" evidence="1">
    <location>
        <begin position="13"/>
        <end position="27"/>
    </location>
</feature>
<feature type="region of interest" description="Disordered" evidence="1">
    <location>
        <begin position="351"/>
        <end position="383"/>
    </location>
</feature>
<feature type="compositionally biased region" description="Basic residues" evidence="1">
    <location>
        <begin position="73"/>
        <end position="92"/>
    </location>
</feature>
<dbReference type="VEuPathDB" id="TriTrypDB:Lsey_0262_0070"/>
<dbReference type="AlphaFoldDB" id="A0A0N1HV85"/>
<gene>
    <name evidence="2" type="ORF">ABL78_6547</name>
</gene>
<organism evidence="2 3">
    <name type="scientific">Leptomonas seymouri</name>
    <dbReference type="NCBI Taxonomy" id="5684"/>
    <lineage>
        <taxon>Eukaryota</taxon>
        <taxon>Discoba</taxon>
        <taxon>Euglenozoa</taxon>
        <taxon>Kinetoplastea</taxon>
        <taxon>Metakinetoplastina</taxon>
        <taxon>Trypanosomatida</taxon>
        <taxon>Trypanosomatidae</taxon>
        <taxon>Leishmaniinae</taxon>
        <taxon>Leptomonas</taxon>
    </lineage>
</organism>
<feature type="compositionally biased region" description="Basic residues" evidence="1">
    <location>
        <begin position="1"/>
        <end position="10"/>
    </location>
</feature>
<sequence>MQTLAKKPRVRPSTVSALSSSDGSTLVDTEDIMRRYECVLTQLSQQAIEQQTEIEALRAALQSQAEVAWTKPARQHRKKHKHRHSSAHHRQRGQSQDGVKVVSNDPPEHTPESSFAVTVPPLKSPQMSPIASVKEAEVSSMLTPVRFHDAVLGLREAAVPVTPACTLTKNVVKAGQDSSACSVDISDYSNALSPSSIAHSAQRTQKCDDLSQANHSITDELRLPTFLSSLAKQDYRSKSPSFQTADGAWGSGSARSSPAAVMIDGQDAMNYLLTMFSRIDETAEVESAASRTNSGAARQLFCQAHSGDSASPHAEAAKGGDVSKPPPSMAVNEATALRTTGVHAIHRPNRLSEAESGHAKNLATTEDERVQRAKTRPTSPRTSCGTTFALDQSASGLVEELIHFFTMEGTCK</sequence>
<feature type="region of interest" description="Disordered" evidence="1">
    <location>
        <begin position="305"/>
        <end position="326"/>
    </location>
</feature>
<proteinExistence type="predicted"/>
<evidence type="ECO:0000256" key="1">
    <source>
        <dbReference type="SAM" id="MobiDB-lite"/>
    </source>
</evidence>
<dbReference type="Proteomes" id="UP000038009">
    <property type="component" value="Unassembled WGS sequence"/>
</dbReference>
<feature type="region of interest" description="Disordered" evidence="1">
    <location>
        <begin position="1"/>
        <end position="27"/>
    </location>
</feature>
<reference evidence="2 3" key="1">
    <citation type="journal article" date="2015" name="PLoS Pathog.">
        <title>Leptomonas seymouri: Adaptations to the Dixenous Life Cycle Analyzed by Genome Sequencing, Transcriptome Profiling and Co-infection with Leishmania donovani.</title>
        <authorList>
            <person name="Kraeva N."/>
            <person name="Butenko A."/>
            <person name="Hlavacova J."/>
            <person name="Kostygov A."/>
            <person name="Myskova J."/>
            <person name="Grybchuk D."/>
            <person name="Lestinova T."/>
            <person name="Votypka J."/>
            <person name="Volf P."/>
            <person name="Opperdoes F."/>
            <person name="Flegontov P."/>
            <person name="Lukes J."/>
            <person name="Yurchenko V."/>
        </authorList>
    </citation>
    <scope>NUCLEOTIDE SEQUENCE [LARGE SCALE GENOMIC DNA]</scope>
    <source>
        <strain evidence="2 3">ATCC 30220</strain>
    </source>
</reference>
<feature type="region of interest" description="Disordered" evidence="1">
    <location>
        <begin position="69"/>
        <end position="121"/>
    </location>
</feature>
<keyword evidence="3" id="KW-1185">Reference proteome</keyword>
<name>A0A0N1HV85_LEPSE</name>
<evidence type="ECO:0000313" key="3">
    <source>
        <dbReference type="Proteomes" id="UP000038009"/>
    </source>
</evidence>
<protein>
    <submittedName>
        <fullName evidence="2">Uncharacterized protein</fullName>
    </submittedName>
</protein>
<comment type="caution">
    <text evidence="2">The sequence shown here is derived from an EMBL/GenBank/DDBJ whole genome shotgun (WGS) entry which is preliminary data.</text>
</comment>
<accession>A0A0N1HV85</accession>